<dbReference type="Gene3D" id="4.10.860.10">
    <property type="entry name" value="UVR domain"/>
    <property type="match status" value="1"/>
</dbReference>
<dbReference type="Pfam" id="PF10431">
    <property type="entry name" value="ClpB_D2-small"/>
    <property type="match status" value="1"/>
</dbReference>
<protein>
    <submittedName>
        <fullName evidence="6">AAA family ATPase</fullName>
    </submittedName>
</protein>
<dbReference type="Gene3D" id="1.10.8.60">
    <property type="match status" value="2"/>
</dbReference>
<dbReference type="PRINTS" id="PR00300">
    <property type="entry name" value="CLPPROTEASEA"/>
</dbReference>
<dbReference type="InterPro" id="IPR018368">
    <property type="entry name" value="ClpA/B_CS1"/>
</dbReference>
<dbReference type="InterPro" id="IPR019489">
    <property type="entry name" value="Clp_ATPase_C"/>
</dbReference>
<sequence>MICSKCNQRNANVHLHVNMNGQKQTLALCSACYAAEKNNNPAKKGLPFGNNLGNLDDFFKGFPGTGGHSFHPNINPHVQQSAGGQGGGFLDQFGRNLNDAARAGLIDPVIGREEEIHRVIEILNRRNKNNPVLIGEPGVGKTAIAEGLALKIIEETVPSKLKNKEVYLLDVASLVANTGIRGQFEERMKQLIAELQNRKNVLLFIDEIHLLVGAGSAEGSMDAGNILKPALARGELQVIGATTLKEYRQIEKDAALERRFQPVLVGEPSLEKALEILHGLKDKYENFHSVTYTNEALKACVDLSNRYIQDRFLPDKAIDLMDEAGSKINLMITKPNKEEALQRYAELEKEKQAALAKEDYETAAKLRDEETYLEKILNEESSEHRLVVDVQTIEEIIAQKTGIPVGKLESDEQKKMKHLVHSLSSKVIGQEEAVRKVAKAIRRSRAGLKAKNRPIGSFLFAGPTGVGKTELTRVLAEELFGTKDAYIRLDMSEYMEKHSVSKLIGSPPGYVGHEEAGQLTERVRRNPYSIILLDEIEKAHPDVQHMFLQIMEDGRLTDSQGRTVSFKDTVIIMTSNAGSSVKEIKVGFDKSDALRETSILDTLGSFFKPEFLNRFDAIIEFNQLTKEHLLKIVDLLIAELIHSLSEQNVELEITEEVKEKLAELGYHPQFGARPLRRAIQEQLEDQIADFLLDHEDVKHLKAVMENEKITVKPIEAV</sequence>
<dbReference type="InterPro" id="IPR001270">
    <property type="entry name" value="ClpA/B"/>
</dbReference>
<dbReference type="InterPro" id="IPR003593">
    <property type="entry name" value="AAA+_ATPase"/>
</dbReference>
<dbReference type="Pfam" id="PF07724">
    <property type="entry name" value="AAA_2"/>
    <property type="match status" value="1"/>
</dbReference>
<gene>
    <name evidence="6" type="ORF">ACFSCZ_02990</name>
</gene>
<dbReference type="Pfam" id="PF00004">
    <property type="entry name" value="AAA"/>
    <property type="match status" value="1"/>
</dbReference>
<dbReference type="RefSeq" id="WP_380772260.1">
    <property type="nucleotide sequence ID" value="NZ_JBHUEO010000005.1"/>
</dbReference>
<dbReference type="Gene3D" id="3.40.50.300">
    <property type="entry name" value="P-loop containing nucleotide triphosphate hydrolases"/>
    <property type="match status" value="2"/>
</dbReference>
<keyword evidence="3 4" id="KW-0143">Chaperone</keyword>
<dbReference type="CDD" id="cd00009">
    <property type="entry name" value="AAA"/>
    <property type="match status" value="1"/>
</dbReference>
<evidence type="ECO:0000256" key="2">
    <source>
        <dbReference type="ARBA" id="ARBA00022840"/>
    </source>
</evidence>
<proteinExistence type="inferred from homology"/>
<dbReference type="PANTHER" id="PTHR11638">
    <property type="entry name" value="ATP-DEPENDENT CLP PROTEASE"/>
    <property type="match status" value="1"/>
</dbReference>
<evidence type="ECO:0000259" key="5">
    <source>
        <dbReference type="PROSITE" id="PS50151"/>
    </source>
</evidence>
<name>A0ABW4KF86_9BACI</name>
<evidence type="ECO:0000313" key="6">
    <source>
        <dbReference type="EMBL" id="MFD1705713.1"/>
    </source>
</evidence>
<dbReference type="InterPro" id="IPR050130">
    <property type="entry name" value="ClpA_ClpB"/>
</dbReference>
<organism evidence="6 7">
    <name type="scientific">Siminovitchia sediminis</name>
    <dbReference type="NCBI Taxonomy" id="1274353"/>
    <lineage>
        <taxon>Bacteria</taxon>
        <taxon>Bacillati</taxon>
        <taxon>Bacillota</taxon>
        <taxon>Bacilli</taxon>
        <taxon>Bacillales</taxon>
        <taxon>Bacillaceae</taxon>
        <taxon>Siminovitchia</taxon>
    </lineage>
</organism>
<dbReference type="InterPro" id="IPR041546">
    <property type="entry name" value="ClpA/ClpB_AAA_lid"/>
</dbReference>
<dbReference type="InterPro" id="IPR001943">
    <property type="entry name" value="UVR_dom"/>
</dbReference>
<evidence type="ECO:0000256" key="1">
    <source>
        <dbReference type="ARBA" id="ARBA00022741"/>
    </source>
</evidence>
<evidence type="ECO:0000313" key="7">
    <source>
        <dbReference type="Proteomes" id="UP001597301"/>
    </source>
</evidence>
<dbReference type="EMBL" id="JBHUEO010000005">
    <property type="protein sequence ID" value="MFD1705713.1"/>
    <property type="molecule type" value="Genomic_DNA"/>
</dbReference>
<dbReference type="Pfam" id="PF17871">
    <property type="entry name" value="AAA_lid_9"/>
    <property type="match status" value="1"/>
</dbReference>
<dbReference type="InterPro" id="IPR028299">
    <property type="entry name" value="ClpA/B_CS2"/>
</dbReference>
<reference evidence="7" key="1">
    <citation type="journal article" date="2019" name="Int. J. Syst. Evol. Microbiol.">
        <title>The Global Catalogue of Microorganisms (GCM) 10K type strain sequencing project: providing services to taxonomists for standard genome sequencing and annotation.</title>
        <authorList>
            <consortium name="The Broad Institute Genomics Platform"/>
            <consortium name="The Broad Institute Genome Sequencing Center for Infectious Disease"/>
            <person name="Wu L."/>
            <person name="Ma J."/>
        </authorList>
    </citation>
    <scope>NUCLEOTIDE SEQUENCE [LARGE SCALE GENOMIC DNA]</scope>
    <source>
        <strain evidence="7">CGMCC 1.12295</strain>
    </source>
</reference>
<dbReference type="PANTHER" id="PTHR11638:SF175">
    <property type="entry name" value="ATP-DEPENDENT CLP PROTEASE, ATP-BINDING SUBUNIT CLPC"/>
    <property type="match status" value="1"/>
</dbReference>
<evidence type="ECO:0000256" key="3">
    <source>
        <dbReference type="ARBA" id="ARBA00023186"/>
    </source>
</evidence>
<evidence type="ECO:0000256" key="4">
    <source>
        <dbReference type="RuleBase" id="RU004432"/>
    </source>
</evidence>
<keyword evidence="2 4" id="KW-0067">ATP-binding</keyword>
<dbReference type="InterPro" id="IPR003959">
    <property type="entry name" value="ATPase_AAA_core"/>
</dbReference>
<dbReference type="Proteomes" id="UP001597301">
    <property type="component" value="Unassembled WGS sequence"/>
</dbReference>
<dbReference type="PROSITE" id="PS00870">
    <property type="entry name" value="CLPAB_1"/>
    <property type="match status" value="1"/>
</dbReference>
<keyword evidence="7" id="KW-1185">Reference proteome</keyword>
<dbReference type="InterPro" id="IPR027417">
    <property type="entry name" value="P-loop_NTPase"/>
</dbReference>
<dbReference type="PROSITE" id="PS00871">
    <property type="entry name" value="CLPAB_2"/>
    <property type="match status" value="1"/>
</dbReference>
<comment type="similarity">
    <text evidence="4">Belongs to the ClpA/ClpB family.</text>
</comment>
<dbReference type="SUPFAM" id="SSF52540">
    <property type="entry name" value="P-loop containing nucleoside triphosphate hydrolases"/>
    <property type="match status" value="2"/>
</dbReference>
<keyword evidence="1 4" id="KW-0547">Nucleotide-binding</keyword>
<dbReference type="PROSITE" id="PS50151">
    <property type="entry name" value="UVR"/>
    <property type="match status" value="1"/>
</dbReference>
<dbReference type="CDD" id="cd19499">
    <property type="entry name" value="RecA-like_ClpB_Hsp104-like"/>
    <property type="match status" value="1"/>
</dbReference>
<accession>A0ABW4KF86</accession>
<comment type="caution">
    <text evidence="6">The sequence shown here is derived from an EMBL/GenBank/DDBJ whole genome shotgun (WGS) entry which is preliminary data.</text>
</comment>
<feature type="domain" description="UVR" evidence="5">
    <location>
        <begin position="341"/>
        <end position="376"/>
    </location>
</feature>
<dbReference type="SMART" id="SM00382">
    <property type="entry name" value="AAA"/>
    <property type="match status" value="2"/>
</dbReference>
<dbReference type="SMART" id="SM01086">
    <property type="entry name" value="ClpB_D2-small"/>
    <property type="match status" value="1"/>
</dbReference>